<name>A0ABR4PQK0_9HELO</name>
<evidence type="ECO:0008006" key="4">
    <source>
        <dbReference type="Google" id="ProtNLM"/>
    </source>
</evidence>
<feature type="compositionally biased region" description="Basic and acidic residues" evidence="1">
    <location>
        <begin position="244"/>
        <end position="300"/>
    </location>
</feature>
<feature type="compositionally biased region" description="Low complexity" evidence="1">
    <location>
        <begin position="7"/>
        <end position="16"/>
    </location>
</feature>
<feature type="compositionally biased region" description="Polar residues" evidence="1">
    <location>
        <begin position="98"/>
        <end position="110"/>
    </location>
</feature>
<dbReference type="EMBL" id="JBFCZG010000002">
    <property type="protein sequence ID" value="KAL3425453.1"/>
    <property type="molecule type" value="Genomic_DNA"/>
</dbReference>
<protein>
    <recommendedName>
        <fullName evidence="4">Histone deacetylation protein Rxt3</fullName>
    </recommendedName>
</protein>
<evidence type="ECO:0000256" key="1">
    <source>
        <dbReference type="SAM" id="MobiDB-lite"/>
    </source>
</evidence>
<keyword evidence="3" id="KW-1185">Reference proteome</keyword>
<dbReference type="Proteomes" id="UP001629113">
    <property type="component" value="Unassembled WGS sequence"/>
</dbReference>
<reference evidence="2 3" key="1">
    <citation type="submission" date="2024-06" db="EMBL/GenBank/DDBJ databases">
        <title>Complete genome of Phlyctema vagabunda strain 19-DSS-EL-015.</title>
        <authorList>
            <person name="Fiorenzani C."/>
        </authorList>
    </citation>
    <scope>NUCLEOTIDE SEQUENCE [LARGE SCALE GENOMIC DNA]</scope>
    <source>
        <strain evidence="2 3">19-DSS-EL-015</strain>
    </source>
</reference>
<feature type="region of interest" description="Disordered" evidence="1">
    <location>
        <begin position="980"/>
        <end position="1014"/>
    </location>
</feature>
<dbReference type="InterPro" id="IPR036609">
    <property type="entry name" value="LCCL_sf"/>
</dbReference>
<feature type="compositionally biased region" description="Polar residues" evidence="1">
    <location>
        <begin position="135"/>
        <end position="146"/>
    </location>
</feature>
<dbReference type="Gene3D" id="2.170.130.20">
    <property type="entry name" value="LCCL-like domain"/>
    <property type="match status" value="1"/>
</dbReference>
<feature type="compositionally biased region" description="Low complexity" evidence="1">
    <location>
        <begin position="47"/>
        <end position="58"/>
    </location>
</feature>
<feature type="compositionally biased region" description="Basic and acidic residues" evidence="1">
    <location>
        <begin position="118"/>
        <end position="133"/>
    </location>
</feature>
<evidence type="ECO:0000313" key="3">
    <source>
        <dbReference type="Proteomes" id="UP001629113"/>
    </source>
</evidence>
<organism evidence="2 3">
    <name type="scientific">Phlyctema vagabunda</name>
    <dbReference type="NCBI Taxonomy" id="108571"/>
    <lineage>
        <taxon>Eukaryota</taxon>
        <taxon>Fungi</taxon>
        <taxon>Dikarya</taxon>
        <taxon>Ascomycota</taxon>
        <taxon>Pezizomycotina</taxon>
        <taxon>Leotiomycetes</taxon>
        <taxon>Helotiales</taxon>
        <taxon>Dermateaceae</taxon>
        <taxon>Phlyctema</taxon>
    </lineage>
</organism>
<feature type="region of interest" description="Disordered" evidence="1">
    <location>
        <begin position="545"/>
        <end position="676"/>
    </location>
</feature>
<dbReference type="InterPro" id="IPR013951">
    <property type="entry name" value="Rxt3"/>
</dbReference>
<feature type="compositionally biased region" description="Low complexity" evidence="1">
    <location>
        <begin position="301"/>
        <end position="311"/>
    </location>
</feature>
<feature type="compositionally biased region" description="Pro residues" evidence="1">
    <location>
        <begin position="186"/>
        <end position="204"/>
    </location>
</feature>
<accession>A0ABR4PQK0</accession>
<sequence length="1029" mass="115200">MPPPSSPQQAAQQPSHHTAHAYGQPPARGPPPLSVGTSSNFASNRELPSLLSLGRPPSTGMSINSILREPPREPPPSQYPPPIATTTPAPSAMYAGSTHASPRTSSSNNDYAPFRRPQTPEHQRQYDVHDRRANSAGSPPGASNRSPEARRWGTPQTYTQRPPSDRGMPMGDDRREQPPIRVANPNVPPRPNSQPTAFNPPPSRIPENMRGPPQNEAAFGRREEQNSRPAEQVRPEPSYQRPGFGDRESTVYAYAERERHEREAAMRREQEREQERERERERERALYEHRMRQQQQEHENQLAQRNNQNAQGVHSRPAEVRDQQPIWMRPNYGQGYEHATEQRPPPRPPQTSGYEQSTTTAPQYANHPSYTHVDPRYPPTSQATSAPVQRPGVTATQHDLSNQERHERQRLMMAQQIQNDELLYARSAARSQYPLQESPGRRPLPPQEDPQQGPRFLGIQEINRKGRVSPLPQAVQGAQAQIGTPGGEPGIKSEFGRMFSGIGSGVGAARGVASPVTAGSSGPSPSFSNPGQLRREDLDLVVAQDPPMESNGHQMSRTASRGGSRRRKLKEEDSKGDDEDSNGRQTPSARGKRAKSHHHNHGHGRHHHHHHHRTDEQASSPSQSALTPFKSAKGPNGVPSPTGLESKTAPNLHHHHVPRHHHHHVTPVKASPVNPVEPLPQRVIRSNAVIDSVVHLPRHHLGHEYYQPVLKPSRLNREQSSLRGFTSTPRPLPRFEGSENCTFTVRVSRIHLASASREEITKRKAIWGTDIYTDDSDVVAACIHQGWFRGEWPDDVDVGLLGLELDDGSSGRIQYGDILNEPPRRGPMPVPSNKDLQITILILPALEKYASTTRFGIRSREWGGKHDGYTSIHDGLSFMIQKVRWVDGIDSYEDRDEGRKLKLRPALDEQPKIDGNITENFDRMEGVEESFERDGPGPLDNEIGNMKALGRNWWKKSERKAKAEKKQELVKTPIIKEPERAVVAPPAQQEQRNGSVDVVKVNGSEPLPTKTPPRLFKHRVADMFSREDF</sequence>
<feature type="compositionally biased region" description="Polar residues" evidence="1">
    <location>
        <begin position="617"/>
        <end position="626"/>
    </location>
</feature>
<feature type="region of interest" description="Disordered" evidence="1">
    <location>
        <begin position="468"/>
        <end position="496"/>
    </location>
</feature>
<feature type="region of interest" description="Disordered" evidence="1">
    <location>
        <begin position="1"/>
        <end position="406"/>
    </location>
</feature>
<feature type="compositionally biased region" description="Basic residues" evidence="1">
    <location>
        <begin position="590"/>
        <end position="612"/>
    </location>
</feature>
<feature type="compositionally biased region" description="Basic residues" evidence="1">
    <location>
        <begin position="652"/>
        <end position="666"/>
    </location>
</feature>
<feature type="compositionally biased region" description="Polar residues" evidence="1">
    <location>
        <begin position="351"/>
        <end position="369"/>
    </location>
</feature>
<proteinExistence type="predicted"/>
<feature type="region of interest" description="Disordered" evidence="1">
    <location>
        <begin position="433"/>
        <end position="454"/>
    </location>
</feature>
<feature type="compositionally biased region" description="Basic and acidic residues" evidence="1">
    <location>
        <begin position="219"/>
        <end position="234"/>
    </location>
</feature>
<dbReference type="Pfam" id="PF08642">
    <property type="entry name" value="Rxt3"/>
    <property type="match status" value="1"/>
</dbReference>
<gene>
    <name evidence="2" type="ORF">PVAG01_02244</name>
</gene>
<comment type="caution">
    <text evidence="2">The sequence shown here is derived from an EMBL/GenBank/DDBJ whole genome shotgun (WGS) entry which is preliminary data.</text>
</comment>
<feature type="compositionally biased region" description="Pro residues" evidence="1">
    <location>
        <begin position="73"/>
        <end position="83"/>
    </location>
</feature>
<evidence type="ECO:0000313" key="2">
    <source>
        <dbReference type="EMBL" id="KAL3425453.1"/>
    </source>
</evidence>